<organism evidence="2 3">
    <name type="scientific">Halorubrum tropicale</name>
    <dbReference type="NCBI Taxonomy" id="1765655"/>
    <lineage>
        <taxon>Archaea</taxon>
        <taxon>Methanobacteriati</taxon>
        <taxon>Methanobacteriota</taxon>
        <taxon>Stenosarchaea group</taxon>
        <taxon>Halobacteria</taxon>
        <taxon>Halobacteriales</taxon>
        <taxon>Haloferacaceae</taxon>
        <taxon>Halorubrum</taxon>
    </lineage>
</organism>
<dbReference type="PATRIC" id="fig|1705389.3.peg.2952"/>
<dbReference type="EMBL" id="LIST01000013">
    <property type="protein sequence ID" value="KOX92725.1"/>
    <property type="molecule type" value="Genomic_DNA"/>
</dbReference>
<dbReference type="OrthoDB" id="275357at2157"/>
<comment type="caution">
    <text evidence="2">The sequence shown here is derived from an EMBL/GenBank/DDBJ whole genome shotgun (WGS) entry which is preliminary data.</text>
</comment>
<proteinExistence type="predicted"/>
<evidence type="ECO:0000313" key="3">
    <source>
        <dbReference type="Proteomes" id="UP000037747"/>
    </source>
</evidence>
<dbReference type="STRING" id="1765655.AMR74_16760"/>
<evidence type="ECO:0000313" key="2">
    <source>
        <dbReference type="EMBL" id="KOX92725.1"/>
    </source>
</evidence>
<keyword evidence="3" id="KW-1185">Reference proteome</keyword>
<sequence>MSADSTEPGASAELPETDDAGEQLDAVIEAHEATDWSEVPGVTVAEAAAWTSRLVEARDELEAKR</sequence>
<dbReference type="Proteomes" id="UP000037747">
    <property type="component" value="Unassembled WGS sequence"/>
</dbReference>
<protein>
    <submittedName>
        <fullName evidence="2">Uncharacterized protein</fullName>
    </submittedName>
</protein>
<dbReference type="RefSeq" id="WP_053773189.1">
    <property type="nucleotide sequence ID" value="NZ_LIST01000013.1"/>
</dbReference>
<gene>
    <name evidence="2" type="ORF">AMR74_16760</name>
</gene>
<evidence type="ECO:0000256" key="1">
    <source>
        <dbReference type="SAM" id="MobiDB-lite"/>
    </source>
</evidence>
<dbReference type="AlphaFoldDB" id="A0A0M9AKK2"/>
<reference evidence="2 3" key="1">
    <citation type="submission" date="2015-08" db="EMBL/GenBank/DDBJ databases">
        <title>Genomes of Isolates from Cabo Rojo, PR.</title>
        <authorList>
            <person name="Sanchez-Nieves R.L."/>
            <person name="Montalvo-Rodriguez R."/>
        </authorList>
    </citation>
    <scope>NUCLEOTIDE SEQUENCE [LARGE SCALE GENOMIC DNA]</scope>
    <source>
        <strain evidence="2 3">5</strain>
    </source>
</reference>
<accession>A0A0M9AKK2</accession>
<feature type="region of interest" description="Disordered" evidence="1">
    <location>
        <begin position="1"/>
        <end position="23"/>
    </location>
</feature>
<name>A0A0M9AKK2_9EURY</name>